<dbReference type="InterPro" id="IPR000086">
    <property type="entry name" value="NUDIX_hydrolase_dom"/>
</dbReference>
<sequence>MLTFISEIPTDKNISGVHCIPILDDGNLILTWDKDEKVLTTIGGRLNKDESLHDGLNREVMEEAGIVLQDERIPFACWYWKEFDSCRIYFLTKVKSFVECQKDLKKRGT</sequence>
<keyword evidence="4" id="KW-1185">Reference proteome</keyword>
<dbReference type="RefSeq" id="WP_269884557.1">
    <property type="nucleotide sequence ID" value="NZ_JAQAGZ010000021.1"/>
</dbReference>
<dbReference type="SUPFAM" id="SSF55811">
    <property type="entry name" value="Nudix"/>
    <property type="match status" value="1"/>
</dbReference>
<gene>
    <name evidence="3" type="ORF">O9H85_27205</name>
</gene>
<dbReference type="InterPro" id="IPR020084">
    <property type="entry name" value="NUDIX_hydrolase_CS"/>
</dbReference>
<name>A0ABT4QGL8_9BACL</name>
<dbReference type="Gene3D" id="3.90.79.10">
    <property type="entry name" value="Nucleoside Triphosphate Pyrophosphohydrolase"/>
    <property type="match status" value="1"/>
</dbReference>
<dbReference type="PROSITE" id="PS00893">
    <property type="entry name" value="NUDIX_BOX"/>
    <property type="match status" value="1"/>
</dbReference>
<protein>
    <submittedName>
        <fullName evidence="3">NUDIX domain-containing protein</fullName>
    </submittedName>
</protein>
<evidence type="ECO:0000313" key="4">
    <source>
        <dbReference type="Proteomes" id="UP001527882"/>
    </source>
</evidence>
<dbReference type="PROSITE" id="PS51462">
    <property type="entry name" value="NUDIX"/>
    <property type="match status" value="1"/>
</dbReference>
<dbReference type="CDD" id="cd02883">
    <property type="entry name" value="NUDIX_Hydrolase"/>
    <property type="match status" value="1"/>
</dbReference>
<reference evidence="3 4" key="1">
    <citation type="submission" date="2022-12" db="EMBL/GenBank/DDBJ databases">
        <title>Draft genome sequence of Paenibacillus sp. dW9.</title>
        <authorList>
            <person name="Choi E.-W."/>
            <person name="Kim D.-U."/>
        </authorList>
    </citation>
    <scope>NUCLEOTIDE SEQUENCE [LARGE SCALE GENOMIC DNA]</scope>
    <source>
        <strain evidence="4">dW9</strain>
    </source>
</reference>
<evidence type="ECO:0000259" key="2">
    <source>
        <dbReference type="PROSITE" id="PS51462"/>
    </source>
</evidence>
<comment type="caution">
    <text evidence="3">The sequence shown here is derived from an EMBL/GenBank/DDBJ whole genome shotgun (WGS) entry which is preliminary data.</text>
</comment>
<dbReference type="InterPro" id="IPR015797">
    <property type="entry name" value="NUDIX_hydrolase-like_dom_sf"/>
</dbReference>
<proteinExistence type="predicted"/>
<dbReference type="Proteomes" id="UP001527882">
    <property type="component" value="Unassembled WGS sequence"/>
</dbReference>
<accession>A0ABT4QGL8</accession>
<dbReference type="EMBL" id="JAQAGZ010000021">
    <property type="protein sequence ID" value="MCZ8516023.1"/>
    <property type="molecule type" value="Genomic_DNA"/>
</dbReference>
<keyword evidence="1" id="KW-0378">Hydrolase</keyword>
<organism evidence="3 4">
    <name type="scientific">Paenibacillus gyeongsangnamensis</name>
    <dbReference type="NCBI Taxonomy" id="3388067"/>
    <lineage>
        <taxon>Bacteria</taxon>
        <taxon>Bacillati</taxon>
        <taxon>Bacillota</taxon>
        <taxon>Bacilli</taxon>
        <taxon>Bacillales</taxon>
        <taxon>Paenibacillaceae</taxon>
        <taxon>Paenibacillus</taxon>
    </lineage>
</organism>
<evidence type="ECO:0000256" key="1">
    <source>
        <dbReference type="ARBA" id="ARBA00022801"/>
    </source>
</evidence>
<dbReference type="Pfam" id="PF00293">
    <property type="entry name" value="NUDIX"/>
    <property type="match status" value="1"/>
</dbReference>
<feature type="domain" description="Nudix hydrolase" evidence="2">
    <location>
        <begin position="12"/>
        <end position="109"/>
    </location>
</feature>
<evidence type="ECO:0000313" key="3">
    <source>
        <dbReference type="EMBL" id="MCZ8516023.1"/>
    </source>
</evidence>